<dbReference type="SUPFAM" id="SSF54695">
    <property type="entry name" value="POZ domain"/>
    <property type="match status" value="1"/>
</dbReference>
<dbReference type="GeneID" id="68104562"/>
<dbReference type="PROSITE" id="PS50097">
    <property type="entry name" value="BTB"/>
    <property type="match status" value="1"/>
</dbReference>
<dbReference type="InterPro" id="IPR011333">
    <property type="entry name" value="SKP1/BTB/POZ_sf"/>
</dbReference>
<dbReference type="PANTHER" id="PTHR45982:SF1">
    <property type="entry name" value="REGULATOR OF CHROMOSOME CONDENSATION"/>
    <property type="match status" value="1"/>
</dbReference>
<organism evidence="3 4">
    <name type="scientific">Naegleria lovaniensis</name>
    <name type="common">Amoeba</name>
    <dbReference type="NCBI Taxonomy" id="51637"/>
    <lineage>
        <taxon>Eukaryota</taxon>
        <taxon>Discoba</taxon>
        <taxon>Heterolobosea</taxon>
        <taxon>Tetramitia</taxon>
        <taxon>Eutetramitia</taxon>
        <taxon>Vahlkampfiidae</taxon>
        <taxon>Naegleria</taxon>
    </lineage>
</organism>
<dbReference type="Pfam" id="PF00651">
    <property type="entry name" value="BTB"/>
    <property type="match status" value="1"/>
</dbReference>
<dbReference type="InterPro" id="IPR000408">
    <property type="entry name" value="Reg_chr_condens"/>
</dbReference>
<evidence type="ECO:0000256" key="1">
    <source>
        <dbReference type="PROSITE-ProRule" id="PRU00235"/>
    </source>
</evidence>
<comment type="caution">
    <text evidence="3">The sequence shown here is derived from an EMBL/GenBank/DDBJ whole genome shotgun (WGS) entry which is preliminary data.</text>
</comment>
<dbReference type="Gene3D" id="3.30.710.10">
    <property type="entry name" value="Potassium Channel Kv1.1, Chain A"/>
    <property type="match status" value="1"/>
</dbReference>
<evidence type="ECO:0000259" key="2">
    <source>
        <dbReference type="PROSITE" id="PS50097"/>
    </source>
</evidence>
<accession>A0AA88GGA0</accession>
<keyword evidence="4" id="KW-1185">Reference proteome</keyword>
<protein>
    <recommendedName>
        <fullName evidence="2">BTB domain-containing protein</fullName>
    </recommendedName>
</protein>
<proteinExistence type="predicted"/>
<sequence length="825" mass="95068">MLEFLTPVNDSIQQFDLSHEFYFMLSHQGRVFSFGKNVCGVLGLRDLESRQIPTLVEFPDLDHTNDKIVDFKCGEKHVLFLSQQGRVFSCGSNEFGQLGSRHKKELNVPEEILSTYFDSPIRKIFVGPYQSFFISEKETIYACGKNDLDELFCDDPRMNIYGKSIFRLTEPTSISRRVKQQSKGLPVKSIFGADVNTGFLFGDGTLFITHSSNYMYEFDQNKPTPEPCYAIIPVHNSYHNVKKVVFSKYNIIFILEDGDCLVCGGAEMLGTADRVRDFERISLGNNERIEDAICGHFHVILKSSQRKLYSFGCNTFGELGLGNTSTRESFRELKPMLLPFTWEENDQVHVFAGRNCTFIMLEKPKDVVEIQIAKRVVMLQQQYLPETTNNYHQMGNISSIHVSLPLVKSISPDLHALLTNHEFIENLKEREMRMLKHLVQFICCELALVLPDTLSKDQNAEDDGLDPYTSYLFSIFDRFLTTIRVHSQKEDISCDLAACVFLLNDISDIGVHFKAFIFNELFNNVSTENSLPILEQFNTYLTIKVLKKSKNSLVLLAVQKCLSYMKNNYPEIEKLYSHRENFSVIKPKISDAKTDFFKIQVNWSEHEIEKDLVSCLNTLFNESLTSDISVIIDENNKEELVLHKHVLATNSPVLAALFRDHDDTSQSSLINLYDFSLMMQDEWTEMFFNACPKSRCEILRILLEMCYSKFDSGLDLSTLICVLLIAHQFQMEFIVKHLCAMLINRIPSLKNSPLDLPSLFHLASLLEVDINCRDFTDRFIIQCAREMKQSELIELIKRYDDKFVPSFVQRLRVLQDLTNKNQMLK</sequence>
<dbReference type="SUPFAM" id="SSF50985">
    <property type="entry name" value="RCC1/BLIP-II"/>
    <property type="match status" value="1"/>
</dbReference>
<name>A0AA88GGA0_NAELO</name>
<feature type="repeat" description="RCC1" evidence="1">
    <location>
        <begin position="29"/>
        <end position="84"/>
    </location>
</feature>
<dbReference type="EMBL" id="PYSW02000054">
    <property type="protein sequence ID" value="KAG2373501.1"/>
    <property type="molecule type" value="Genomic_DNA"/>
</dbReference>
<reference evidence="3 4" key="1">
    <citation type="journal article" date="2018" name="BMC Genomics">
        <title>The genome of Naegleria lovaniensis, the basis for a comparative approach to unravel pathogenicity factors of the human pathogenic amoeba N. fowleri.</title>
        <authorList>
            <person name="Liechti N."/>
            <person name="Schurch N."/>
            <person name="Bruggmann R."/>
            <person name="Wittwer M."/>
        </authorList>
    </citation>
    <scope>NUCLEOTIDE SEQUENCE [LARGE SCALE GENOMIC DNA]</scope>
    <source>
        <strain evidence="3 4">ATCC 30569</strain>
    </source>
</reference>
<dbReference type="AlphaFoldDB" id="A0AA88GGA0"/>
<evidence type="ECO:0000313" key="3">
    <source>
        <dbReference type="EMBL" id="KAG2373501.1"/>
    </source>
</evidence>
<feature type="repeat" description="RCC1" evidence="1">
    <location>
        <begin position="306"/>
        <end position="363"/>
    </location>
</feature>
<gene>
    <name evidence="3" type="ORF">C9374_012108</name>
</gene>
<dbReference type="PROSITE" id="PS50012">
    <property type="entry name" value="RCC1_3"/>
    <property type="match status" value="3"/>
</dbReference>
<dbReference type="InterPro" id="IPR009091">
    <property type="entry name" value="RCC1/BLIP-II"/>
</dbReference>
<dbReference type="InterPro" id="IPR051553">
    <property type="entry name" value="Ran_GTPase-activating"/>
</dbReference>
<dbReference type="Proteomes" id="UP000816034">
    <property type="component" value="Unassembled WGS sequence"/>
</dbReference>
<dbReference type="PANTHER" id="PTHR45982">
    <property type="entry name" value="REGULATOR OF CHROMOSOME CONDENSATION"/>
    <property type="match status" value="1"/>
</dbReference>
<dbReference type="RefSeq" id="XP_044542675.1">
    <property type="nucleotide sequence ID" value="XM_044687838.1"/>
</dbReference>
<feature type="repeat" description="RCC1" evidence="1">
    <location>
        <begin position="85"/>
        <end position="137"/>
    </location>
</feature>
<dbReference type="CDD" id="cd18186">
    <property type="entry name" value="BTB_POZ_ZBTB_KLHL-like"/>
    <property type="match status" value="1"/>
</dbReference>
<feature type="domain" description="BTB" evidence="2">
    <location>
        <begin position="626"/>
        <end position="708"/>
    </location>
</feature>
<dbReference type="InterPro" id="IPR000210">
    <property type="entry name" value="BTB/POZ_dom"/>
</dbReference>
<dbReference type="Pfam" id="PF00415">
    <property type="entry name" value="RCC1"/>
    <property type="match status" value="3"/>
</dbReference>
<dbReference type="SMART" id="SM00225">
    <property type="entry name" value="BTB"/>
    <property type="match status" value="1"/>
</dbReference>
<evidence type="ECO:0000313" key="4">
    <source>
        <dbReference type="Proteomes" id="UP000816034"/>
    </source>
</evidence>
<dbReference type="Gene3D" id="2.130.10.30">
    <property type="entry name" value="Regulator of chromosome condensation 1/beta-lactamase-inhibitor protein II"/>
    <property type="match status" value="2"/>
</dbReference>
<dbReference type="PRINTS" id="PR00633">
    <property type="entry name" value="RCCNDNSATION"/>
</dbReference>